<dbReference type="SUPFAM" id="SSF53649">
    <property type="entry name" value="Alkaline phosphatase-like"/>
    <property type="match status" value="1"/>
</dbReference>
<evidence type="ECO:0000256" key="2">
    <source>
        <dbReference type="SAM" id="Phobius"/>
    </source>
</evidence>
<feature type="region of interest" description="Disordered" evidence="1">
    <location>
        <begin position="241"/>
        <end position="274"/>
    </location>
</feature>
<feature type="compositionally biased region" description="Acidic residues" evidence="1">
    <location>
        <begin position="886"/>
        <end position="898"/>
    </location>
</feature>
<organism evidence="3 4">
    <name type="scientific">Talaromyces islandicus</name>
    <name type="common">Penicillium islandicum</name>
    <dbReference type="NCBI Taxonomy" id="28573"/>
    <lineage>
        <taxon>Eukaryota</taxon>
        <taxon>Fungi</taxon>
        <taxon>Dikarya</taxon>
        <taxon>Ascomycota</taxon>
        <taxon>Pezizomycotina</taxon>
        <taxon>Eurotiomycetes</taxon>
        <taxon>Eurotiomycetidae</taxon>
        <taxon>Eurotiales</taxon>
        <taxon>Trichocomaceae</taxon>
        <taxon>Talaromyces</taxon>
        <taxon>Talaromyces sect. Islandici</taxon>
    </lineage>
</organism>
<keyword evidence="2" id="KW-1133">Transmembrane helix</keyword>
<dbReference type="GO" id="GO:0047429">
    <property type="term" value="F:nucleoside triphosphate diphosphatase activity"/>
    <property type="evidence" value="ECO:0007669"/>
    <property type="project" value="TreeGrafter"/>
</dbReference>
<dbReference type="GO" id="GO:0017111">
    <property type="term" value="F:ribonucleoside triphosphate phosphatase activity"/>
    <property type="evidence" value="ECO:0007669"/>
    <property type="project" value="TreeGrafter"/>
</dbReference>
<feature type="transmembrane region" description="Helical" evidence="2">
    <location>
        <begin position="392"/>
        <end position="411"/>
    </location>
</feature>
<dbReference type="CDD" id="cd16018">
    <property type="entry name" value="Enpp"/>
    <property type="match status" value="1"/>
</dbReference>
<evidence type="ECO:0000313" key="3">
    <source>
        <dbReference type="EMBL" id="CRG91717.1"/>
    </source>
</evidence>
<dbReference type="Proteomes" id="UP000054383">
    <property type="component" value="Unassembled WGS sequence"/>
</dbReference>
<keyword evidence="2" id="KW-0812">Transmembrane</keyword>
<gene>
    <name evidence="3" type="ORF">PISL3812_08769</name>
</gene>
<evidence type="ECO:0000256" key="1">
    <source>
        <dbReference type="SAM" id="MobiDB-lite"/>
    </source>
</evidence>
<dbReference type="EMBL" id="CVMT01000010">
    <property type="protein sequence ID" value="CRG91717.1"/>
    <property type="molecule type" value="Genomic_DNA"/>
</dbReference>
<dbReference type="PANTHER" id="PTHR10151">
    <property type="entry name" value="ECTONUCLEOTIDE PYROPHOSPHATASE/PHOSPHODIESTERASE"/>
    <property type="match status" value="1"/>
</dbReference>
<dbReference type="SUPFAM" id="SSF48230">
    <property type="entry name" value="Chondroitin AC/alginate lyase"/>
    <property type="match status" value="1"/>
</dbReference>
<dbReference type="FunFam" id="3.30.1360.180:FF:000003">
    <property type="entry name" value="Type I phosphodiesterase/nucleotide pyrophosphatase family protein"/>
    <property type="match status" value="1"/>
</dbReference>
<dbReference type="AlphaFoldDB" id="A0A0U1M810"/>
<dbReference type="InterPro" id="IPR017850">
    <property type="entry name" value="Alkaline_phosphatase_core_sf"/>
</dbReference>
<dbReference type="STRING" id="28573.A0A0U1M810"/>
<dbReference type="InterPro" id="IPR002591">
    <property type="entry name" value="Phosphodiest/P_Trfase"/>
</dbReference>
<keyword evidence="2" id="KW-0472">Membrane</keyword>
<name>A0A0U1M810_TALIS</name>
<feature type="compositionally biased region" description="Basic residues" evidence="1">
    <location>
        <begin position="324"/>
        <end position="335"/>
    </location>
</feature>
<dbReference type="Pfam" id="PF01663">
    <property type="entry name" value="Phosphodiest"/>
    <property type="match status" value="1"/>
</dbReference>
<feature type="region of interest" description="Disordered" evidence="1">
    <location>
        <begin position="322"/>
        <end position="347"/>
    </location>
</feature>
<dbReference type="Gene3D" id="3.40.720.10">
    <property type="entry name" value="Alkaline Phosphatase, subunit A"/>
    <property type="match status" value="1"/>
</dbReference>
<keyword evidence="4" id="KW-1185">Reference proteome</keyword>
<accession>A0A0U1M810</accession>
<sequence length="979" mass="108664">MKSRIGDFVHPGLWHTHDDLERIRIGVQVGQEPWKSQTPTSTSARIPIPSQTIRGDLLANAAEIMRWEGNWTESGAAPLGSSGFSNQLYWLFARQSIIIGQANYGMVSIKALHSFSVYLDDIQMHTQGGLGWTAEEARVAQSQGTDLYGFDDNILLKAAEYTAKYNLGNHVPYNPKFYRCEAVLVNGPWSGPSPIGRGYESSPAVWDGSLLSIAERHHPSRPLATPGKNWKLGAMSTLRGRSTSDLLSPSAYDDDVASPRSLSDQESDSEDDEFLRAKRSTLELARHDKTVLEEEEEMEKLLVRSSPADGIRRIFSPTVGPVRIGKRDRSQRRERKASIQGKPHQEGDLMFEMEEGFKDRSDNDSIDSLDLDEKGLGDWQSRRSTKGKCVRLTLMFSAITVLFFILLLGAYKVSSDVRSSKSATTLLSNGTALFGPTTIIVSLDGFRADFLNRGLTPTLNSFIASGVSPKYMTPSFPSVTFPNHFTLVTGLYPESHGMVANDFYDPVMHEAFQVTPESVTNADWWTAEPIWTTAEKRGMRTAIHMWPGSEAHIGQIDPTFYDKYNGSELLSRKVDRLMGFLDLPGEESEPGVEKLRPQFIATYVPNVDTAGHKYGPNSTEIREVISNADAMLADILHGLEARNLTDIVNIVVVSDHGMATTSYKRTIQLEDLIDIDLIEHIDGWPLRGLRPKRPEDLGVLKSQLAESATKFSDGIDVYTRETMPERYHFSKNDRIAPLWVIPKTGWAVVERPDFDAKEAMEKEIVYNPRGIHGYDNQHPLMRAIFVARGPAFPHPPNSRVEVFQNIEVYNLICESIGLEPLPNNGTLHLPLEVVGLHSDEDAPALESPEDPPKTTTGPELPVSTAIPPPTLPFETPMPEVPTVSEPESEPEPDTGEGEGDGKNTNGDNSENGGAQPSDESFFDEVKETFNSIKDWFDTHTVSVTRDNLPIKQEEGLEVLEFEIPARDGYPIAVPIGNPV</sequence>
<protein>
    <submittedName>
        <fullName evidence="3">Type I phosphodiesterase / nucleotide pyrophosphatase family protein</fullName>
    </submittedName>
</protein>
<feature type="compositionally biased region" description="Polar residues" evidence="1">
    <location>
        <begin position="902"/>
        <end position="918"/>
    </location>
</feature>
<dbReference type="InterPro" id="IPR008929">
    <property type="entry name" value="Chondroitin_lyas"/>
</dbReference>
<feature type="region of interest" description="Disordered" evidence="1">
    <location>
        <begin position="841"/>
        <end position="921"/>
    </location>
</feature>
<dbReference type="GO" id="GO:0009141">
    <property type="term" value="P:nucleoside triphosphate metabolic process"/>
    <property type="evidence" value="ECO:0007669"/>
    <property type="project" value="TreeGrafter"/>
</dbReference>
<feature type="compositionally biased region" description="Low complexity" evidence="1">
    <location>
        <begin position="872"/>
        <end position="885"/>
    </location>
</feature>
<dbReference type="PANTHER" id="PTHR10151:SF120">
    <property type="entry name" value="BIS(5'-ADENOSYL)-TRIPHOSPHATASE"/>
    <property type="match status" value="1"/>
</dbReference>
<proteinExistence type="predicted"/>
<dbReference type="OrthoDB" id="415411at2759"/>
<dbReference type="Gene3D" id="3.30.1360.180">
    <property type="match status" value="1"/>
</dbReference>
<evidence type="ECO:0000313" key="4">
    <source>
        <dbReference type="Proteomes" id="UP000054383"/>
    </source>
</evidence>
<reference evidence="3 4" key="1">
    <citation type="submission" date="2015-04" db="EMBL/GenBank/DDBJ databases">
        <authorList>
            <person name="Syromyatnikov M.Y."/>
            <person name="Popov V.N."/>
        </authorList>
    </citation>
    <scope>NUCLEOTIDE SEQUENCE [LARGE SCALE GENOMIC DNA]</scope>
    <source>
        <strain evidence="3">WF-38-12</strain>
    </source>
</reference>